<dbReference type="EMBL" id="AKWD02000006">
    <property type="protein sequence ID" value="EMO55662.1"/>
    <property type="molecule type" value="Genomic_DNA"/>
</dbReference>
<protein>
    <submittedName>
        <fullName evidence="1">Uncharacterized protein</fullName>
    </submittedName>
</protein>
<accession>M6VDX1</accession>
<sequence length="76" mass="9081">MSIPIILRWLFLISIKLSAANFNRKTLFQYEILGIYYIALSNTFFKNLQFSFIRLSSKTGFGRMDNLFDVLRIFRF</sequence>
<name>M6VDX1_9LEPT</name>
<organism evidence="1 2">
    <name type="scientific">Leptospira noguchii</name>
    <dbReference type="NCBI Taxonomy" id="28182"/>
    <lineage>
        <taxon>Bacteria</taxon>
        <taxon>Pseudomonadati</taxon>
        <taxon>Spirochaetota</taxon>
        <taxon>Spirochaetia</taxon>
        <taxon>Leptospirales</taxon>
        <taxon>Leptospiraceae</taxon>
        <taxon>Leptospira</taxon>
    </lineage>
</organism>
<dbReference type="Proteomes" id="UP000012112">
    <property type="component" value="Unassembled WGS sequence"/>
</dbReference>
<evidence type="ECO:0000313" key="1">
    <source>
        <dbReference type="EMBL" id="EMO55662.1"/>
    </source>
</evidence>
<proteinExistence type="predicted"/>
<comment type="caution">
    <text evidence="1">The sequence shown here is derived from an EMBL/GenBank/DDBJ whole genome shotgun (WGS) entry which is preliminary data.</text>
</comment>
<evidence type="ECO:0000313" key="2">
    <source>
        <dbReference type="Proteomes" id="UP000012112"/>
    </source>
</evidence>
<gene>
    <name evidence="1" type="ORF">LEP1GSC172_2179</name>
</gene>
<reference evidence="1 2" key="1">
    <citation type="submission" date="2013-01" db="EMBL/GenBank/DDBJ databases">
        <authorList>
            <person name="Harkins D.M."/>
            <person name="Durkin A.S."/>
            <person name="Brinkac L.M."/>
            <person name="Haft D.H."/>
            <person name="Selengut J.D."/>
            <person name="Sanka R."/>
            <person name="DePew J."/>
            <person name="Purushe J."/>
            <person name="Matthias M.A."/>
            <person name="Vinetz J.M."/>
            <person name="Sutton G.G."/>
            <person name="Nierman W.C."/>
            <person name="Fouts D.E."/>
        </authorList>
    </citation>
    <scope>NUCLEOTIDE SEQUENCE [LARGE SCALE GENOMIC DNA]</scope>
    <source>
        <strain evidence="1 2">HAI1536</strain>
    </source>
</reference>
<dbReference type="AlphaFoldDB" id="M6VDX1"/>